<evidence type="ECO:0000256" key="5">
    <source>
        <dbReference type="ARBA" id="ARBA00023242"/>
    </source>
</evidence>
<feature type="region of interest" description="Disordered" evidence="6">
    <location>
        <begin position="195"/>
        <end position="219"/>
    </location>
</feature>
<proteinExistence type="predicted"/>
<feature type="compositionally biased region" description="Basic and acidic residues" evidence="6">
    <location>
        <begin position="801"/>
        <end position="811"/>
    </location>
</feature>
<feature type="compositionally biased region" description="Polar residues" evidence="6">
    <location>
        <begin position="695"/>
        <end position="714"/>
    </location>
</feature>
<feature type="compositionally biased region" description="Basic and acidic residues" evidence="6">
    <location>
        <begin position="574"/>
        <end position="585"/>
    </location>
</feature>
<dbReference type="GO" id="GO:0007004">
    <property type="term" value="P:telomere maintenance via telomerase"/>
    <property type="evidence" value="ECO:0007669"/>
    <property type="project" value="InterPro"/>
</dbReference>
<evidence type="ECO:0000313" key="9">
    <source>
        <dbReference type="Proteomes" id="UP000799772"/>
    </source>
</evidence>
<feature type="domain" description="Shelterin complex subunit TPP1/Est3" evidence="7">
    <location>
        <begin position="62"/>
        <end position="172"/>
    </location>
</feature>
<sequence>MTSQALLPPWIRPLVEDDLRVALVWKRNSDSSQSLQPEQESAYPKQGDDVVEEALSRGLNEEFDWDDSNLRIRKSHVSGRVLKAQIVRFVKTAPHVQAVISDGATSIYAKFTTQVTKYFKHKHNREFTREVEGCIVIIKGFEIVATSYGDPNQHLSLLVKAFNYLGLEQDPIGTPEPVHKYGAIANLLKELSGSGSAATYDSPPQKPQTQQDEQIPSPASVASQILPAQDTWFATQERFATQIPDLARREPSAPSRNFPSMAPVAPPRAPGHIMVGYRPYASTDADKQGNLLKILERGYISLENHSEASETTEKLTSVSREAAAGAEDMEIVDTADTILEVQADRESSKMVDASLDSSNLHQPWINAAKIKSDMLADIEQRNILSRLHSWYPAKPGLAFPAYNLPSILIQELRAAAENSMSDSEESDVEVDVDAQAGDEAGSTFSSEQWPPSSEPPRPESSLVLPPSMHSSPSSSPVNRQVRSKDPLPPDSSRPASSRSRISAAGLARLRSSDDSDLELSVPRPLDERNAPLRDTTHSSEFSNSNNGRARHRPYRGNFHDQRVRADTRTTQARLDVETSEQHEQVHSTIVPSTFDASVGRKHGREENDSPPKKRNRPYKKRFNFSQDSPITEDPQREQRVQRREYLSRHSGGLSAAQAVPYREASRPTFRNSTNHPVQASSNSPPNRINGPEPRSTYQSANVTVTPKISPTARTSGPFPVRARLATASSPSAHETQPDRDMPYGEGLSARAMPVDRGTSSARGTPATQSPGAATSADTRDMASKSGMSKASNGEASSLEGASKRPDEHAENTDIGVLNRELVGLKSMRDNKNVVHLDEHGIIGRSVNPFNWHL</sequence>
<dbReference type="AlphaFoldDB" id="A0A9P4MAB1"/>
<comment type="caution">
    <text evidence="8">The sequence shown here is derived from an EMBL/GenBank/DDBJ whole genome shotgun (WGS) entry which is preliminary data.</text>
</comment>
<feature type="compositionally biased region" description="Polar residues" evidence="6">
    <location>
        <begin position="668"/>
        <end position="686"/>
    </location>
</feature>
<accession>A0A9P4MAB1</accession>
<name>A0A9P4MAB1_9PEZI</name>
<feature type="compositionally biased region" description="Low complexity" evidence="6">
    <location>
        <begin position="492"/>
        <end position="509"/>
    </location>
</feature>
<evidence type="ECO:0000256" key="2">
    <source>
        <dbReference type="ARBA" id="ARBA00004574"/>
    </source>
</evidence>
<feature type="compositionally biased region" description="Polar residues" evidence="6">
    <location>
        <begin position="757"/>
        <end position="776"/>
    </location>
</feature>
<keyword evidence="3" id="KW-0158">Chromosome</keyword>
<feature type="compositionally biased region" description="Polar residues" evidence="6">
    <location>
        <begin position="785"/>
        <end position="795"/>
    </location>
</feature>
<dbReference type="InterPro" id="IPR019437">
    <property type="entry name" value="TPP1/Est3"/>
</dbReference>
<feature type="compositionally biased region" description="Basic and acidic residues" evidence="6">
    <location>
        <begin position="633"/>
        <end position="647"/>
    </location>
</feature>
<keyword evidence="5" id="KW-0539">Nucleus</keyword>
<feature type="compositionally biased region" description="Basic and acidic residues" evidence="6">
    <location>
        <begin position="557"/>
        <end position="567"/>
    </location>
</feature>
<dbReference type="GO" id="GO:0042162">
    <property type="term" value="F:telomeric DNA binding"/>
    <property type="evidence" value="ECO:0007669"/>
    <property type="project" value="InterPro"/>
</dbReference>
<evidence type="ECO:0000256" key="4">
    <source>
        <dbReference type="ARBA" id="ARBA00022895"/>
    </source>
</evidence>
<evidence type="ECO:0000259" key="7">
    <source>
        <dbReference type="Pfam" id="PF10341"/>
    </source>
</evidence>
<evidence type="ECO:0000256" key="3">
    <source>
        <dbReference type="ARBA" id="ARBA00022454"/>
    </source>
</evidence>
<protein>
    <recommendedName>
        <fullName evidence="7">Shelterin complex subunit TPP1/Est3 domain-containing protein</fullName>
    </recommendedName>
</protein>
<organism evidence="8 9">
    <name type="scientific">Rhizodiscina lignyota</name>
    <dbReference type="NCBI Taxonomy" id="1504668"/>
    <lineage>
        <taxon>Eukaryota</taxon>
        <taxon>Fungi</taxon>
        <taxon>Dikarya</taxon>
        <taxon>Ascomycota</taxon>
        <taxon>Pezizomycotina</taxon>
        <taxon>Dothideomycetes</taxon>
        <taxon>Pleosporomycetidae</taxon>
        <taxon>Aulographales</taxon>
        <taxon>Rhizodiscinaceae</taxon>
        <taxon>Rhizodiscina</taxon>
    </lineage>
</organism>
<evidence type="ECO:0000256" key="6">
    <source>
        <dbReference type="SAM" id="MobiDB-lite"/>
    </source>
</evidence>
<comment type="subcellular location">
    <subcellularLocation>
        <location evidence="2">Chromosome</location>
        <location evidence="2">Telomere</location>
    </subcellularLocation>
    <subcellularLocation>
        <location evidence="1">Nucleus</location>
    </subcellularLocation>
</comment>
<dbReference type="Proteomes" id="UP000799772">
    <property type="component" value="Unassembled WGS sequence"/>
</dbReference>
<evidence type="ECO:0000313" key="8">
    <source>
        <dbReference type="EMBL" id="KAF2103060.1"/>
    </source>
</evidence>
<reference evidence="8" key="1">
    <citation type="journal article" date="2020" name="Stud. Mycol.">
        <title>101 Dothideomycetes genomes: a test case for predicting lifestyles and emergence of pathogens.</title>
        <authorList>
            <person name="Haridas S."/>
            <person name="Albert R."/>
            <person name="Binder M."/>
            <person name="Bloem J."/>
            <person name="Labutti K."/>
            <person name="Salamov A."/>
            <person name="Andreopoulos B."/>
            <person name="Baker S."/>
            <person name="Barry K."/>
            <person name="Bills G."/>
            <person name="Bluhm B."/>
            <person name="Cannon C."/>
            <person name="Castanera R."/>
            <person name="Culley D."/>
            <person name="Daum C."/>
            <person name="Ezra D."/>
            <person name="Gonzalez J."/>
            <person name="Henrissat B."/>
            <person name="Kuo A."/>
            <person name="Liang C."/>
            <person name="Lipzen A."/>
            <person name="Lutzoni F."/>
            <person name="Magnuson J."/>
            <person name="Mondo S."/>
            <person name="Nolan M."/>
            <person name="Ohm R."/>
            <person name="Pangilinan J."/>
            <person name="Park H.-J."/>
            <person name="Ramirez L."/>
            <person name="Alfaro M."/>
            <person name="Sun H."/>
            <person name="Tritt A."/>
            <person name="Yoshinaga Y."/>
            <person name="Zwiers L.-H."/>
            <person name="Turgeon B."/>
            <person name="Goodwin S."/>
            <person name="Spatafora J."/>
            <person name="Crous P."/>
            <person name="Grigoriev I."/>
        </authorList>
    </citation>
    <scope>NUCLEOTIDE SEQUENCE</scope>
    <source>
        <strain evidence="8">CBS 133067</strain>
    </source>
</reference>
<feature type="region of interest" description="Disordered" evidence="6">
    <location>
        <begin position="438"/>
        <end position="814"/>
    </location>
</feature>
<feature type="compositionally biased region" description="Basic and acidic residues" evidence="6">
    <location>
        <begin position="524"/>
        <end position="537"/>
    </location>
</feature>
<dbReference type="Pfam" id="PF10341">
    <property type="entry name" value="TPP1"/>
    <property type="match status" value="1"/>
</dbReference>
<dbReference type="GO" id="GO:0005697">
    <property type="term" value="C:telomerase holoenzyme complex"/>
    <property type="evidence" value="ECO:0007669"/>
    <property type="project" value="InterPro"/>
</dbReference>
<dbReference type="EMBL" id="ML978122">
    <property type="protein sequence ID" value="KAF2103060.1"/>
    <property type="molecule type" value="Genomic_DNA"/>
</dbReference>
<feature type="compositionally biased region" description="Polar residues" evidence="6">
    <location>
        <begin position="538"/>
        <end position="547"/>
    </location>
</feature>
<evidence type="ECO:0000256" key="1">
    <source>
        <dbReference type="ARBA" id="ARBA00004123"/>
    </source>
</evidence>
<dbReference type="GO" id="GO:0000781">
    <property type="term" value="C:chromosome, telomeric region"/>
    <property type="evidence" value="ECO:0007669"/>
    <property type="project" value="UniProtKB-SubCell"/>
</dbReference>
<feature type="compositionally biased region" description="Polar residues" evidence="6">
    <location>
        <begin position="586"/>
        <end position="595"/>
    </location>
</feature>
<feature type="compositionally biased region" description="Basic residues" evidence="6">
    <location>
        <begin position="612"/>
        <end position="622"/>
    </location>
</feature>
<gene>
    <name evidence="8" type="ORF">NA57DRAFT_72045</name>
</gene>
<dbReference type="OrthoDB" id="3538943at2759"/>
<feature type="compositionally biased region" description="Low complexity" evidence="6">
    <location>
        <begin position="459"/>
        <end position="477"/>
    </location>
</feature>
<keyword evidence="4" id="KW-0779">Telomere</keyword>
<keyword evidence="9" id="KW-1185">Reference proteome</keyword>